<accession>A0A194S8X3</accession>
<dbReference type="GO" id="GO:0004103">
    <property type="term" value="F:choline kinase activity"/>
    <property type="evidence" value="ECO:0007669"/>
    <property type="project" value="TreeGrafter"/>
</dbReference>
<protein>
    <recommendedName>
        <fullName evidence="5">Choline kinase N-terminal domain-containing protein</fullName>
    </recommendedName>
</protein>
<dbReference type="GO" id="GO:0006646">
    <property type="term" value="P:phosphatidylethanolamine biosynthetic process"/>
    <property type="evidence" value="ECO:0007669"/>
    <property type="project" value="TreeGrafter"/>
</dbReference>
<feature type="region of interest" description="Disordered" evidence="2">
    <location>
        <begin position="799"/>
        <end position="821"/>
    </location>
</feature>
<dbReference type="InterPro" id="IPR011009">
    <property type="entry name" value="Kinase-like_dom_sf"/>
</dbReference>
<dbReference type="EMBL" id="KQ474075">
    <property type="protein sequence ID" value="KPV76920.1"/>
    <property type="molecule type" value="Genomic_DNA"/>
</dbReference>
<feature type="compositionally biased region" description="Polar residues" evidence="2">
    <location>
        <begin position="1"/>
        <end position="13"/>
    </location>
</feature>
<evidence type="ECO:0000313" key="4">
    <source>
        <dbReference type="Proteomes" id="UP000053890"/>
    </source>
</evidence>
<reference evidence="3 4" key="1">
    <citation type="journal article" date="2015" name="Front. Microbiol.">
        <title>Genome sequence of the plant growth promoting endophytic yeast Rhodotorula graminis WP1.</title>
        <authorList>
            <person name="Firrincieli A."/>
            <person name="Otillar R."/>
            <person name="Salamov A."/>
            <person name="Schmutz J."/>
            <person name="Khan Z."/>
            <person name="Redman R.S."/>
            <person name="Fleck N.D."/>
            <person name="Lindquist E."/>
            <person name="Grigoriev I.V."/>
            <person name="Doty S.L."/>
        </authorList>
    </citation>
    <scope>NUCLEOTIDE SEQUENCE [LARGE SCALE GENOMIC DNA]</scope>
    <source>
        <strain evidence="3 4">WP1</strain>
    </source>
</reference>
<dbReference type="OMA" id="PHILGTF"/>
<evidence type="ECO:0000256" key="1">
    <source>
        <dbReference type="ARBA" id="ARBA00038211"/>
    </source>
</evidence>
<dbReference type="Gene3D" id="3.30.200.20">
    <property type="entry name" value="Phosphorylase Kinase, domain 1"/>
    <property type="match status" value="1"/>
</dbReference>
<evidence type="ECO:0000256" key="2">
    <source>
        <dbReference type="SAM" id="MobiDB-lite"/>
    </source>
</evidence>
<dbReference type="RefSeq" id="XP_018272969.1">
    <property type="nucleotide sequence ID" value="XM_018416078.1"/>
</dbReference>
<dbReference type="AlphaFoldDB" id="A0A194S8X3"/>
<feature type="region of interest" description="Disordered" evidence="2">
    <location>
        <begin position="381"/>
        <end position="458"/>
    </location>
</feature>
<feature type="compositionally biased region" description="Basic residues" evidence="2">
    <location>
        <begin position="22"/>
        <end position="31"/>
    </location>
</feature>
<keyword evidence="4" id="KW-1185">Reference proteome</keyword>
<proteinExistence type="inferred from homology"/>
<dbReference type="SUPFAM" id="SSF56112">
    <property type="entry name" value="Protein kinase-like (PK-like)"/>
    <property type="match status" value="1"/>
</dbReference>
<gene>
    <name evidence="3" type="ORF">RHOBADRAFT_51902</name>
</gene>
<feature type="compositionally biased region" description="Low complexity" evidence="2">
    <location>
        <begin position="233"/>
        <end position="246"/>
    </location>
</feature>
<organism evidence="3 4">
    <name type="scientific">Rhodotorula graminis (strain WP1)</name>
    <dbReference type="NCBI Taxonomy" id="578459"/>
    <lineage>
        <taxon>Eukaryota</taxon>
        <taxon>Fungi</taxon>
        <taxon>Dikarya</taxon>
        <taxon>Basidiomycota</taxon>
        <taxon>Pucciniomycotina</taxon>
        <taxon>Microbotryomycetes</taxon>
        <taxon>Sporidiobolales</taxon>
        <taxon>Sporidiobolaceae</taxon>
        <taxon>Rhodotorula</taxon>
    </lineage>
</organism>
<dbReference type="PANTHER" id="PTHR22603">
    <property type="entry name" value="CHOLINE/ETHANOALAMINE KINASE"/>
    <property type="match status" value="1"/>
</dbReference>
<dbReference type="Gene3D" id="3.90.1200.10">
    <property type="match status" value="2"/>
</dbReference>
<dbReference type="PANTHER" id="PTHR22603:SF93">
    <property type="entry name" value="RE24176P"/>
    <property type="match status" value="1"/>
</dbReference>
<dbReference type="GO" id="GO:0005737">
    <property type="term" value="C:cytoplasm"/>
    <property type="evidence" value="ECO:0007669"/>
    <property type="project" value="TreeGrafter"/>
</dbReference>
<dbReference type="STRING" id="578459.A0A194S8X3"/>
<evidence type="ECO:0000313" key="3">
    <source>
        <dbReference type="EMBL" id="KPV76920.1"/>
    </source>
</evidence>
<feature type="region of interest" description="Disordered" evidence="2">
    <location>
        <begin position="211"/>
        <end position="288"/>
    </location>
</feature>
<evidence type="ECO:0008006" key="5">
    <source>
        <dbReference type="Google" id="ProtNLM"/>
    </source>
</evidence>
<feature type="compositionally biased region" description="Low complexity" evidence="2">
    <location>
        <begin position="427"/>
        <end position="458"/>
    </location>
</feature>
<comment type="similarity">
    <text evidence="1">Belongs to the choline/ethanolamine kinase family.</text>
</comment>
<feature type="compositionally biased region" description="Basic and acidic residues" evidence="2">
    <location>
        <begin position="493"/>
        <end position="503"/>
    </location>
</feature>
<dbReference type="Pfam" id="PF01633">
    <property type="entry name" value="Choline_kinase"/>
    <property type="match status" value="2"/>
</dbReference>
<feature type="region of interest" description="Disordered" evidence="2">
    <location>
        <begin position="482"/>
        <end position="522"/>
    </location>
</feature>
<name>A0A194S8X3_RHOGW</name>
<sequence length="875" mass="96402">MPSQVHESLIPSTSPLLAPSHPSHHHHHSSRNRNSADSFTLQSNYRNPDIPNDLEFLAPGQWDDDDHHHDLDLDHDDDDDDASDSQDDDDFDQLDEDADVEDWTLEDGHVEGVARSNLRLDAKQYKQDDFLALLLPLFRDQLRIPGWVSLPPDTPPSLIQIHKISGALTNAVFFVSVPETECDVEVAVTVESPGVFPAGPRVLTPLTVLGELERGRQAAQTPVPRHDPRDDTPSSPHSEPSTPVVETSSLPGYLPTEDDTPPDSHANSPLSTEAPPTPTEPRTRTERVVLSAPTLLLRIYGPSSGSLISRRNELHILHTLSSQYGIGPHVLGTFANGRVEEYFHSRALDKDEMRDARLSRWISRRMRELHSVELDRMVPPWSEQDEEREREQRAARRARSRSPSGAPVPHDERPGPKPLSSASGNKSPVSGASVYSTSSSSSVFSFGTTSSSSSVRSFSSSYSTSSLASVSTLNSFGTPRSLVSSPALLPHRQASESRADDKKRSRRRGTGSSSSRRRTKKQHKLCVWENITRWTREAKNVLRELDELAQLPGLARLVSTPSAASSPTGPLSHDGASTSSSTSAEHVPPLASVTRTFAIRAALNLPQFEQELRLYRAFVHAQERASGHSKRVFAHNDTQYGNLLLMTPTSGGREAEDELERKARREGGAHKRLIVVDFEYAGANPRAFDIANHFCEWQADYHHPSLSHSLSAHQTYPTQSERARFLRAYIGSDGGFDGPASGEGSAASGGGRDDARVERLEEEVRVWQPSSHAQWAVWGIVQAKEDLLARIKSWKDKAARGSRATSSAPSPLPSPSPSPSALVDQVKELGLDDADELVDLDDMEEVGEVFDYLSYAAERMNMFRSELRELGVVSS</sequence>
<feature type="compositionally biased region" description="Polar residues" evidence="2">
    <location>
        <begin position="37"/>
        <end position="46"/>
    </location>
</feature>
<dbReference type="OrthoDB" id="10267235at2759"/>
<dbReference type="Proteomes" id="UP000053890">
    <property type="component" value="Unassembled WGS sequence"/>
</dbReference>
<feature type="region of interest" description="Disordered" evidence="2">
    <location>
        <begin position="736"/>
        <end position="755"/>
    </location>
</feature>
<feature type="region of interest" description="Disordered" evidence="2">
    <location>
        <begin position="1"/>
        <end position="93"/>
    </location>
</feature>
<feature type="region of interest" description="Disordered" evidence="2">
    <location>
        <begin position="560"/>
        <end position="587"/>
    </location>
</feature>
<feature type="compositionally biased region" description="Basic residues" evidence="2">
    <location>
        <begin position="504"/>
        <end position="522"/>
    </location>
</feature>
<dbReference type="GO" id="GO:0004305">
    <property type="term" value="F:ethanolamine kinase activity"/>
    <property type="evidence" value="ECO:0007669"/>
    <property type="project" value="TreeGrafter"/>
</dbReference>
<feature type="compositionally biased region" description="Acidic residues" evidence="2">
    <location>
        <begin position="73"/>
        <end position="93"/>
    </location>
</feature>
<dbReference type="GeneID" id="28976526"/>